<dbReference type="Proteomes" id="UP001597013">
    <property type="component" value="Unassembled WGS sequence"/>
</dbReference>
<feature type="chain" id="PRO_5046086730" evidence="1">
    <location>
        <begin position="23"/>
        <end position="170"/>
    </location>
</feature>
<dbReference type="InterPro" id="IPR013078">
    <property type="entry name" value="His_Pase_superF_clade-1"/>
</dbReference>
<feature type="signal peptide" evidence="1">
    <location>
        <begin position="1"/>
        <end position="22"/>
    </location>
</feature>
<dbReference type="CDD" id="cd07067">
    <property type="entry name" value="HP_PGM_like"/>
    <property type="match status" value="1"/>
</dbReference>
<sequence>MKRILLLALLSIISFSCGQSNSKDKDFTVIYLIRHAEKDRSDASNRDPNLNEEGKQRADGWAKYFDEIKLDKVYSTNYNRTKETAVPTAESKDLELEFYDPGNINGPNFIKENKNKTVLIVGHSNTTPAFANALLGEKKYKQFDDRVNSNLIVVTIDKEGNKSSSISQVD</sequence>
<reference evidence="3" key="1">
    <citation type="journal article" date="2019" name="Int. J. Syst. Evol. Microbiol.">
        <title>The Global Catalogue of Microorganisms (GCM) 10K type strain sequencing project: providing services to taxonomists for standard genome sequencing and annotation.</title>
        <authorList>
            <consortium name="The Broad Institute Genomics Platform"/>
            <consortium name="The Broad Institute Genome Sequencing Center for Infectious Disease"/>
            <person name="Wu L."/>
            <person name="Ma J."/>
        </authorList>
    </citation>
    <scope>NUCLEOTIDE SEQUENCE [LARGE SCALE GENOMIC DNA]</scope>
    <source>
        <strain evidence="3">CCUG 62215</strain>
    </source>
</reference>
<dbReference type="SUPFAM" id="SSF53254">
    <property type="entry name" value="Phosphoglycerate mutase-like"/>
    <property type="match status" value="1"/>
</dbReference>
<dbReference type="EMBL" id="JBHTJL010000012">
    <property type="protein sequence ID" value="MFD1063614.1"/>
    <property type="molecule type" value="Genomic_DNA"/>
</dbReference>
<dbReference type="SMART" id="SM00855">
    <property type="entry name" value="PGAM"/>
    <property type="match status" value="1"/>
</dbReference>
<proteinExistence type="predicted"/>
<evidence type="ECO:0000313" key="3">
    <source>
        <dbReference type="Proteomes" id="UP001597013"/>
    </source>
</evidence>
<dbReference type="InterPro" id="IPR029033">
    <property type="entry name" value="His_PPase_superfam"/>
</dbReference>
<evidence type="ECO:0000256" key="1">
    <source>
        <dbReference type="SAM" id="SignalP"/>
    </source>
</evidence>
<dbReference type="Gene3D" id="3.40.50.1240">
    <property type="entry name" value="Phosphoglycerate mutase-like"/>
    <property type="match status" value="1"/>
</dbReference>
<evidence type="ECO:0000313" key="2">
    <source>
        <dbReference type="EMBL" id="MFD1063614.1"/>
    </source>
</evidence>
<keyword evidence="3" id="KW-1185">Reference proteome</keyword>
<name>A0ABW3N9F7_9FLAO</name>
<gene>
    <name evidence="2" type="ORF">ACFQ1Q_10195</name>
</gene>
<dbReference type="RefSeq" id="WP_386130814.1">
    <property type="nucleotide sequence ID" value="NZ_JBHTJL010000012.1"/>
</dbReference>
<accession>A0ABW3N9F7</accession>
<protein>
    <submittedName>
        <fullName evidence="2">SixA phosphatase family protein</fullName>
    </submittedName>
</protein>
<dbReference type="Pfam" id="PF00300">
    <property type="entry name" value="His_Phos_1"/>
    <property type="match status" value="1"/>
</dbReference>
<dbReference type="PROSITE" id="PS51257">
    <property type="entry name" value="PROKAR_LIPOPROTEIN"/>
    <property type="match status" value="1"/>
</dbReference>
<comment type="caution">
    <text evidence="2">The sequence shown here is derived from an EMBL/GenBank/DDBJ whole genome shotgun (WGS) entry which is preliminary data.</text>
</comment>
<keyword evidence="1" id="KW-0732">Signal</keyword>
<organism evidence="2 3">
    <name type="scientific">Winogradskyella litorisediminis</name>
    <dbReference type="NCBI Taxonomy" id="1156618"/>
    <lineage>
        <taxon>Bacteria</taxon>
        <taxon>Pseudomonadati</taxon>
        <taxon>Bacteroidota</taxon>
        <taxon>Flavobacteriia</taxon>
        <taxon>Flavobacteriales</taxon>
        <taxon>Flavobacteriaceae</taxon>
        <taxon>Winogradskyella</taxon>
    </lineage>
</organism>